<feature type="transmembrane region" description="Helical" evidence="4">
    <location>
        <begin position="150"/>
        <end position="170"/>
    </location>
</feature>
<reference evidence="5 6" key="1">
    <citation type="submission" date="2019-05" db="EMBL/GenBank/DDBJ databases">
        <title>Another draft genome of Portunus trituberculatus and its Hox gene families provides insights of decapod evolution.</title>
        <authorList>
            <person name="Jeong J.-H."/>
            <person name="Song I."/>
            <person name="Kim S."/>
            <person name="Choi T."/>
            <person name="Kim D."/>
            <person name="Ryu S."/>
            <person name="Kim W."/>
        </authorList>
    </citation>
    <scope>NUCLEOTIDE SEQUENCE [LARGE SCALE GENOMIC DNA]</scope>
    <source>
        <tissue evidence="5">Muscle</tissue>
    </source>
</reference>
<dbReference type="OrthoDB" id="5334309at2759"/>
<dbReference type="InterPro" id="IPR044801">
    <property type="entry name" value="Filamin"/>
</dbReference>
<keyword evidence="6" id="KW-1185">Reference proteome</keyword>
<dbReference type="PANTHER" id="PTHR38537">
    <property type="entry name" value="JITTERBUG, ISOFORM N"/>
    <property type="match status" value="1"/>
</dbReference>
<dbReference type="GO" id="GO:0030036">
    <property type="term" value="P:actin cytoskeleton organization"/>
    <property type="evidence" value="ECO:0007669"/>
    <property type="project" value="InterPro"/>
</dbReference>
<proteinExistence type="inferred from homology"/>
<evidence type="ECO:0000313" key="6">
    <source>
        <dbReference type="Proteomes" id="UP000324222"/>
    </source>
</evidence>
<dbReference type="Pfam" id="PF00630">
    <property type="entry name" value="Filamin"/>
    <property type="match status" value="1"/>
</dbReference>
<keyword evidence="4" id="KW-1133">Transmembrane helix</keyword>
<keyword evidence="4" id="KW-0472">Membrane</keyword>
<dbReference type="PROSITE" id="PS50194">
    <property type="entry name" value="FILAMIN_REPEAT"/>
    <property type="match status" value="1"/>
</dbReference>
<evidence type="ECO:0000256" key="2">
    <source>
        <dbReference type="ARBA" id="ARBA00022737"/>
    </source>
</evidence>
<dbReference type="AlphaFoldDB" id="A0A5B7HGH9"/>
<name>A0A5B7HGH9_PORTR</name>
<dbReference type="InterPro" id="IPR013783">
    <property type="entry name" value="Ig-like_fold"/>
</dbReference>
<feature type="repeat" description="Filamin" evidence="3">
    <location>
        <begin position="53"/>
        <end position="82"/>
    </location>
</feature>
<evidence type="ECO:0000256" key="3">
    <source>
        <dbReference type="PROSITE-ProRule" id="PRU00087"/>
    </source>
</evidence>
<accession>A0A5B7HGH9</accession>
<evidence type="ECO:0000256" key="4">
    <source>
        <dbReference type="SAM" id="Phobius"/>
    </source>
</evidence>
<dbReference type="InterPro" id="IPR017868">
    <property type="entry name" value="Filamin/ABP280_repeat-like"/>
</dbReference>
<dbReference type="SMART" id="SM00557">
    <property type="entry name" value="IG_FLMN"/>
    <property type="match status" value="1"/>
</dbReference>
<dbReference type="InterPro" id="IPR014756">
    <property type="entry name" value="Ig_E-set"/>
</dbReference>
<organism evidence="5 6">
    <name type="scientific">Portunus trituberculatus</name>
    <name type="common">Swimming crab</name>
    <name type="synonym">Neptunus trituberculatus</name>
    <dbReference type="NCBI Taxonomy" id="210409"/>
    <lineage>
        <taxon>Eukaryota</taxon>
        <taxon>Metazoa</taxon>
        <taxon>Ecdysozoa</taxon>
        <taxon>Arthropoda</taxon>
        <taxon>Crustacea</taxon>
        <taxon>Multicrustacea</taxon>
        <taxon>Malacostraca</taxon>
        <taxon>Eumalacostraca</taxon>
        <taxon>Eucarida</taxon>
        <taxon>Decapoda</taxon>
        <taxon>Pleocyemata</taxon>
        <taxon>Brachyura</taxon>
        <taxon>Eubrachyura</taxon>
        <taxon>Portunoidea</taxon>
        <taxon>Portunidae</taxon>
        <taxon>Portuninae</taxon>
        <taxon>Portunus</taxon>
    </lineage>
</organism>
<dbReference type="InterPro" id="IPR001298">
    <property type="entry name" value="Filamin/ABP280_rpt"/>
</dbReference>
<dbReference type="SUPFAM" id="SSF81296">
    <property type="entry name" value="E set domains"/>
    <property type="match status" value="1"/>
</dbReference>
<protein>
    <submittedName>
        <fullName evidence="5">Filamin-A</fullName>
    </submittedName>
</protein>
<evidence type="ECO:0000256" key="1">
    <source>
        <dbReference type="ARBA" id="ARBA00009238"/>
    </source>
</evidence>
<dbReference type="Proteomes" id="UP000324222">
    <property type="component" value="Unassembled WGS sequence"/>
</dbReference>
<keyword evidence="4" id="KW-0812">Transmembrane</keyword>
<evidence type="ECO:0000313" key="5">
    <source>
        <dbReference type="EMBL" id="MPC67684.1"/>
    </source>
</evidence>
<feature type="transmembrane region" description="Helical" evidence="4">
    <location>
        <begin position="125"/>
        <end position="144"/>
    </location>
</feature>
<dbReference type="Gene3D" id="2.60.40.10">
    <property type="entry name" value="Immunoglobulins"/>
    <property type="match status" value="2"/>
</dbReference>
<gene>
    <name evidence="5" type="primary">cher_1</name>
    <name evidence="5" type="ORF">E2C01_061863</name>
</gene>
<comment type="caution">
    <text evidence="5">The sequence shown here is derived from an EMBL/GenBank/DDBJ whole genome shotgun (WGS) entry which is preliminary data.</text>
</comment>
<dbReference type="GO" id="GO:0051015">
    <property type="term" value="F:actin filament binding"/>
    <property type="evidence" value="ECO:0007669"/>
    <property type="project" value="InterPro"/>
</dbReference>
<keyword evidence="2" id="KW-0677">Repeat</keyword>
<dbReference type="EMBL" id="VSRR010026588">
    <property type="protein sequence ID" value="MPC67684.1"/>
    <property type="molecule type" value="Genomic_DNA"/>
</dbReference>
<sequence>MISPHHHTLPQTFLASPHHILLIFPASPHTVLAGGVHETIKTKQIDTYTSEYTYQPKKEGRYIVMVSYGGQEIPKSPFEVNIGPYKETRIRAYGPGLKGGVVGYPALFTAETNGEVGTLGQFSRLPLVFVFLMVCVCVVSPLSVFFFCVLFVMFLDVLFVFFLIVVCLFFL</sequence>
<comment type="similarity">
    <text evidence="1">Belongs to the filamin family.</text>
</comment>
<dbReference type="PANTHER" id="PTHR38537:SF8">
    <property type="entry name" value="FILAMIN-A"/>
    <property type="match status" value="1"/>
</dbReference>